<evidence type="ECO:0000313" key="8">
    <source>
        <dbReference type="EMBL" id="GAH78841.1"/>
    </source>
</evidence>
<dbReference type="GO" id="GO:2000143">
    <property type="term" value="P:negative regulation of DNA-templated transcription initiation"/>
    <property type="evidence" value="ECO:0007669"/>
    <property type="project" value="TreeGrafter"/>
</dbReference>
<feature type="domain" description="SpoVT-AbrB" evidence="7">
    <location>
        <begin position="9"/>
        <end position="54"/>
    </location>
</feature>
<dbReference type="SUPFAM" id="SSF89447">
    <property type="entry name" value="AbrB/MazE/MraZ-like"/>
    <property type="match status" value="1"/>
</dbReference>
<evidence type="ECO:0000256" key="6">
    <source>
        <dbReference type="ARBA" id="ARBA00023163"/>
    </source>
</evidence>
<dbReference type="InterPro" id="IPR035642">
    <property type="entry name" value="MraZ_N"/>
</dbReference>
<dbReference type="PROSITE" id="PS51740">
    <property type="entry name" value="SPOVT_ABRB"/>
    <property type="match status" value="2"/>
</dbReference>
<keyword evidence="5" id="KW-0238">DNA-binding</keyword>
<dbReference type="Gene3D" id="3.40.1550.20">
    <property type="entry name" value="Transcriptional regulator MraZ domain"/>
    <property type="match status" value="1"/>
</dbReference>
<sequence>GEMDQFVSTFTNKIDTKGRVSIPASFRTVLAKDGFEGIYCYPSLDAPALDAGGQRLLNKINALVEDLAPYSDERDQLATALFGTSEILSIDQDGRTILPERLREHGGITNQITFVGLGEKFQLWEPKRFETYQAEARQKVRDLRKLLGAGRRDRGGPEGARE</sequence>
<dbReference type="InterPro" id="IPR035644">
    <property type="entry name" value="MraZ_C"/>
</dbReference>
<dbReference type="NCBIfam" id="NF001477">
    <property type="entry name" value="PRK00326.2-4"/>
    <property type="match status" value="1"/>
</dbReference>
<gene>
    <name evidence="8" type="ORF">S03H2_67906</name>
</gene>
<dbReference type="InterPro" id="IPR037914">
    <property type="entry name" value="SpoVT-AbrB_sf"/>
</dbReference>
<protein>
    <recommendedName>
        <fullName evidence="1">Transcriptional regulator MraZ</fullName>
    </recommendedName>
</protein>
<evidence type="ECO:0000256" key="4">
    <source>
        <dbReference type="ARBA" id="ARBA00023015"/>
    </source>
</evidence>
<proteinExistence type="inferred from homology"/>
<dbReference type="InterPro" id="IPR038619">
    <property type="entry name" value="MraZ_sf"/>
</dbReference>
<dbReference type="GO" id="GO:0003700">
    <property type="term" value="F:DNA-binding transcription factor activity"/>
    <property type="evidence" value="ECO:0007669"/>
    <property type="project" value="InterPro"/>
</dbReference>
<evidence type="ECO:0000259" key="7">
    <source>
        <dbReference type="PROSITE" id="PS51740"/>
    </source>
</evidence>
<name>X1I8T6_9ZZZZ</name>
<dbReference type="CDD" id="cd16320">
    <property type="entry name" value="MraZ_N"/>
    <property type="match status" value="1"/>
</dbReference>
<keyword evidence="6" id="KW-0804">Transcription</keyword>
<dbReference type="EMBL" id="BARU01044549">
    <property type="protein sequence ID" value="GAH78841.1"/>
    <property type="molecule type" value="Genomic_DNA"/>
</dbReference>
<accession>X1I8T6</accession>
<dbReference type="PANTHER" id="PTHR34701">
    <property type="entry name" value="TRANSCRIPTIONAL REGULATOR MRAZ"/>
    <property type="match status" value="1"/>
</dbReference>
<dbReference type="PANTHER" id="PTHR34701:SF1">
    <property type="entry name" value="TRANSCRIPTIONAL REGULATOR MRAZ"/>
    <property type="match status" value="1"/>
</dbReference>
<evidence type="ECO:0000256" key="5">
    <source>
        <dbReference type="ARBA" id="ARBA00023125"/>
    </source>
</evidence>
<feature type="domain" description="SpoVT-AbrB" evidence="7">
    <location>
        <begin position="85"/>
        <end position="128"/>
    </location>
</feature>
<dbReference type="InterPro" id="IPR007159">
    <property type="entry name" value="SpoVT-AbrB_dom"/>
</dbReference>
<dbReference type="GO" id="GO:0000976">
    <property type="term" value="F:transcription cis-regulatory region binding"/>
    <property type="evidence" value="ECO:0007669"/>
    <property type="project" value="TreeGrafter"/>
</dbReference>
<reference evidence="8" key="1">
    <citation type="journal article" date="2014" name="Front. Microbiol.">
        <title>High frequency of phylogenetically diverse reductive dehalogenase-homologous genes in deep subseafloor sedimentary metagenomes.</title>
        <authorList>
            <person name="Kawai M."/>
            <person name="Futagami T."/>
            <person name="Toyoda A."/>
            <person name="Takaki Y."/>
            <person name="Nishi S."/>
            <person name="Hori S."/>
            <person name="Arai W."/>
            <person name="Tsubouchi T."/>
            <person name="Morono Y."/>
            <person name="Uchiyama I."/>
            <person name="Ito T."/>
            <person name="Fujiyama A."/>
            <person name="Inagaki F."/>
            <person name="Takami H."/>
        </authorList>
    </citation>
    <scope>NUCLEOTIDE SEQUENCE</scope>
    <source>
        <strain evidence="8">Expedition CK06-06</strain>
    </source>
</reference>
<keyword evidence="2" id="KW-0963">Cytoplasm</keyword>
<evidence type="ECO:0000256" key="2">
    <source>
        <dbReference type="ARBA" id="ARBA00022490"/>
    </source>
</evidence>
<dbReference type="CDD" id="cd16321">
    <property type="entry name" value="MraZ_C"/>
    <property type="match status" value="1"/>
</dbReference>
<feature type="non-terminal residue" evidence="8">
    <location>
        <position position="1"/>
    </location>
</feature>
<evidence type="ECO:0000256" key="1">
    <source>
        <dbReference type="ARBA" id="ARBA00013860"/>
    </source>
</evidence>
<comment type="caution">
    <text evidence="8">The sequence shown here is derived from an EMBL/GenBank/DDBJ whole genome shotgun (WGS) entry which is preliminary data.</text>
</comment>
<dbReference type="HAMAP" id="MF_01008">
    <property type="entry name" value="MraZ"/>
    <property type="match status" value="1"/>
</dbReference>
<organism evidence="8">
    <name type="scientific">marine sediment metagenome</name>
    <dbReference type="NCBI Taxonomy" id="412755"/>
    <lineage>
        <taxon>unclassified sequences</taxon>
        <taxon>metagenomes</taxon>
        <taxon>ecological metagenomes</taxon>
    </lineage>
</organism>
<keyword evidence="4" id="KW-0805">Transcription regulation</keyword>
<evidence type="ECO:0000256" key="3">
    <source>
        <dbReference type="ARBA" id="ARBA00022737"/>
    </source>
</evidence>
<keyword evidence="3" id="KW-0677">Repeat</keyword>
<dbReference type="InterPro" id="IPR003444">
    <property type="entry name" value="MraZ"/>
</dbReference>
<dbReference type="AlphaFoldDB" id="X1I8T6"/>
<dbReference type="InterPro" id="IPR020603">
    <property type="entry name" value="MraZ_dom"/>
</dbReference>
<dbReference type="Pfam" id="PF02381">
    <property type="entry name" value="MraZ"/>
    <property type="match status" value="1"/>
</dbReference>